<organism evidence="1 2">
    <name type="scientific">Zarea fungicola</name>
    <dbReference type="NCBI Taxonomy" id="93591"/>
    <lineage>
        <taxon>Eukaryota</taxon>
        <taxon>Fungi</taxon>
        <taxon>Dikarya</taxon>
        <taxon>Ascomycota</taxon>
        <taxon>Pezizomycotina</taxon>
        <taxon>Sordariomycetes</taxon>
        <taxon>Hypocreomycetidae</taxon>
        <taxon>Hypocreales</taxon>
        <taxon>Cordycipitaceae</taxon>
        <taxon>Zarea</taxon>
    </lineage>
</organism>
<sequence length="563" mass="60676">MVATCSLSLCIALAVRGITASATSQPQVRLDAGTVSGGLCSDTGVQFYQGIPYAKPPIKKLRFMPPLPLEGKFPGGHLNATTPPAACIQFDPSGTGAPPSEDCLYVDIYVPPKSTRQNKPWPVKVFSYGGSNVFGDLAYPMYNGCHLATDAILVTLNYRLGPLGFMALVDAGIKGNMGLKDHIAALEWVQANIGAFGGDKGKVLLFGQSAGADNSFVISALPQARSLIAAAVLQSGGGQEMTSLKDAQRAAASYVGVMECKTDDLDCLQSKPVEELIDAYTKTPAFKTNSPLSGIFHVTIPNTTNIQTAILDGEFIKDEPLKTGAVVPIIAGSTEDESSFFLVPYYEAIGVIGNLTETNYTDYVNLWGPYANEILAKYPFSMFHTSEWTESEAAVRGISHLATIVSFTCPTQKALEATRHNGVAAYSYRFGVTPSCPWILVGSSEIPDAYSRHLSGATHTSDVPFVFANMDKQPWGRGTCSYSQNEKMISSVMVAAWTGMATRGHPSTCLQKWPVYDVCERMGPHMGNGTPIKRLDFDDCEFWNPIWEKIGGYRMPAKTCVDP</sequence>
<keyword evidence="2" id="KW-1185">Reference proteome</keyword>
<proteinExistence type="predicted"/>
<evidence type="ECO:0000313" key="1">
    <source>
        <dbReference type="EMBL" id="KAJ2967848.1"/>
    </source>
</evidence>
<gene>
    <name evidence="1" type="ORF">NQ176_g9471</name>
</gene>
<protein>
    <submittedName>
        <fullName evidence="1">Uncharacterized protein</fullName>
    </submittedName>
</protein>
<dbReference type="EMBL" id="JANJQO010002172">
    <property type="protein sequence ID" value="KAJ2967848.1"/>
    <property type="molecule type" value="Genomic_DNA"/>
</dbReference>
<evidence type="ECO:0000313" key="2">
    <source>
        <dbReference type="Proteomes" id="UP001143910"/>
    </source>
</evidence>
<dbReference type="Proteomes" id="UP001143910">
    <property type="component" value="Unassembled WGS sequence"/>
</dbReference>
<name>A0ACC1MNQ1_9HYPO</name>
<reference evidence="1" key="1">
    <citation type="submission" date="2022-08" db="EMBL/GenBank/DDBJ databases">
        <title>Genome Sequence of Lecanicillium fungicola.</title>
        <authorList>
            <person name="Buettner E."/>
        </authorList>
    </citation>
    <scope>NUCLEOTIDE SEQUENCE</scope>
    <source>
        <strain evidence="1">Babe33</strain>
    </source>
</reference>
<accession>A0ACC1MNQ1</accession>
<comment type="caution">
    <text evidence="1">The sequence shown here is derived from an EMBL/GenBank/DDBJ whole genome shotgun (WGS) entry which is preliminary data.</text>
</comment>